<comment type="caution">
    <text evidence="1">The sequence shown here is derived from an EMBL/GenBank/DDBJ whole genome shotgun (WGS) entry which is preliminary data.</text>
</comment>
<proteinExistence type="predicted"/>
<dbReference type="EMBL" id="JBHSSK010000004">
    <property type="protein sequence ID" value="MFC6206080.1"/>
    <property type="molecule type" value="Genomic_DNA"/>
</dbReference>
<accession>A0ABW1SPY7</accession>
<dbReference type="RefSeq" id="WP_125693778.1">
    <property type="nucleotide sequence ID" value="NZ_JBHSSK010000004.1"/>
</dbReference>
<reference evidence="2" key="1">
    <citation type="journal article" date="2019" name="Int. J. Syst. Evol. Microbiol.">
        <title>The Global Catalogue of Microorganisms (GCM) 10K type strain sequencing project: providing services to taxonomists for standard genome sequencing and annotation.</title>
        <authorList>
            <consortium name="The Broad Institute Genomics Platform"/>
            <consortium name="The Broad Institute Genome Sequencing Center for Infectious Disease"/>
            <person name="Wu L."/>
            <person name="Ma J."/>
        </authorList>
    </citation>
    <scope>NUCLEOTIDE SEQUENCE [LARGE SCALE GENOMIC DNA]</scope>
    <source>
        <strain evidence="2">CCM 8905</strain>
    </source>
</reference>
<evidence type="ECO:0008006" key="3">
    <source>
        <dbReference type="Google" id="ProtNLM"/>
    </source>
</evidence>
<protein>
    <recommendedName>
        <fullName evidence="3">MobA-like NTP transferase domain-containing protein</fullName>
    </recommendedName>
</protein>
<sequence length="73" mass="8543">MQIVVTMAGQGSRFRKVGYTVPKHEIEVRGKSLFEWAMLSLKDFVDEEFVFVVRKGQYDRERLENLIQQAGIH</sequence>
<evidence type="ECO:0000313" key="1">
    <source>
        <dbReference type="EMBL" id="MFC6206080.1"/>
    </source>
</evidence>
<dbReference type="Proteomes" id="UP001596254">
    <property type="component" value="Unassembled WGS sequence"/>
</dbReference>
<dbReference type="Gene3D" id="3.90.550.10">
    <property type="entry name" value="Spore Coat Polysaccharide Biosynthesis Protein SpsA, Chain A"/>
    <property type="match status" value="1"/>
</dbReference>
<gene>
    <name evidence="1" type="ORF">ACFP1G_01045</name>
</gene>
<dbReference type="InterPro" id="IPR029044">
    <property type="entry name" value="Nucleotide-diphossugar_trans"/>
</dbReference>
<evidence type="ECO:0000313" key="2">
    <source>
        <dbReference type="Proteomes" id="UP001596254"/>
    </source>
</evidence>
<keyword evidence="2" id="KW-1185">Reference proteome</keyword>
<name>A0ABW1SPY7_9LACO</name>
<dbReference type="SUPFAM" id="SSF53448">
    <property type="entry name" value="Nucleotide-diphospho-sugar transferases"/>
    <property type="match status" value="1"/>
</dbReference>
<organism evidence="1 2">
    <name type="scientific">Levilactobacillus tongjiangensis</name>
    <dbReference type="NCBI Taxonomy" id="2486023"/>
    <lineage>
        <taxon>Bacteria</taxon>
        <taxon>Bacillati</taxon>
        <taxon>Bacillota</taxon>
        <taxon>Bacilli</taxon>
        <taxon>Lactobacillales</taxon>
        <taxon>Lactobacillaceae</taxon>
        <taxon>Levilactobacillus</taxon>
    </lineage>
</organism>